<dbReference type="InterPro" id="IPR025857">
    <property type="entry name" value="MacB_PCD"/>
</dbReference>
<dbReference type="Pfam" id="PF12704">
    <property type="entry name" value="MacB_PCD"/>
    <property type="match status" value="1"/>
</dbReference>
<gene>
    <name evidence="2" type="ORF">FHS68_001675</name>
</gene>
<organism evidence="2 3">
    <name type="scientific">Dyadobacter arcticus</name>
    <dbReference type="NCBI Taxonomy" id="1078754"/>
    <lineage>
        <taxon>Bacteria</taxon>
        <taxon>Pseudomonadati</taxon>
        <taxon>Bacteroidota</taxon>
        <taxon>Cytophagia</taxon>
        <taxon>Cytophagales</taxon>
        <taxon>Spirosomataceae</taxon>
        <taxon>Dyadobacter</taxon>
    </lineage>
</organism>
<evidence type="ECO:0000313" key="3">
    <source>
        <dbReference type="Proteomes" id="UP001179181"/>
    </source>
</evidence>
<keyword evidence="3" id="KW-1185">Reference proteome</keyword>
<dbReference type="RefSeq" id="WP_229211819.1">
    <property type="nucleotide sequence ID" value="NZ_JAASQJ010000002.1"/>
</dbReference>
<feature type="domain" description="MacB-like periplasmic core" evidence="1">
    <location>
        <begin position="7"/>
        <end position="80"/>
    </location>
</feature>
<evidence type="ECO:0000313" key="2">
    <source>
        <dbReference type="EMBL" id="NIJ52505.1"/>
    </source>
</evidence>
<proteinExistence type="predicted"/>
<evidence type="ECO:0000259" key="1">
    <source>
        <dbReference type="Pfam" id="PF12704"/>
    </source>
</evidence>
<dbReference type="Proteomes" id="UP001179181">
    <property type="component" value="Unassembled WGS sequence"/>
</dbReference>
<reference evidence="2 3" key="1">
    <citation type="submission" date="2020-03" db="EMBL/GenBank/DDBJ databases">
        <title>Genomic Encyclopedia of Type Strains, Phase IV (KMG-IV): sequencing the most valuable type-strain genomes for metagenomic binning, comparative biology and taxonomic classification.</title>
        <authorList>
            <person name="Goeker M."/>
        </authorList>
    </citation>
    <scope>NUCLEOTIDE SEQUENCE [LARGE SCALE GENOMIC DNA]</scope>
    <source>
        <strain evidence="2 3">DSM 102865</strain>
    </source>
</reference>
<accession>A0ABX0UM28</accession>
<protein>
    <recommendedName>
        <fullName evidence="1">MacB-like periplasmic core domain-containing protein</fullName>
    </recommendedName>
</protein>
<comment type="caution">
    <text evidence="2">The sequence shown here is derived from an EMBL/GenBank/DDBJ whole genome shotgun (WGS) entry which is preliminary data.</text>
</comment>
<dbReference type="EMBL" id="JAASQJ010000002">
    <property type="protein sequence ID" value="NIJ52505.1"/>
    <property type="molecule type" value="Genomic_DNA"/>
</dbReference>
<sequence length="88" mass="9758">MLGAFFFDDRYLSIFQIGLAAGRNFTVRETELAWEKSGKLMVNESAARQLGFESPQKAVGAIVNWGQAFEIVGVVKDYNAMSSKSFVD</sequence>
<name>A0ABX0UM28_9BACT</name>